<evidence type="ECO:0000313" key="2">
    <source>
        <dbReference type="Proteomes" id="UP000000547"/>
    </source>
</evidence>
<organism evidence="1 2">
    <name type="scientific">Colwellia psychrerythraea (strain 34H / ATCC BAA-681)</name>
    <name type="common">Vibrio psychroerythus</name>
    <dbReference type="NCBI Taxonomy" id="167879"/>
    <lineage>
        <taxon>Bacteria</taxon>
        <taxon>Pseudomonadati</taxon>
        <taxon>Pseudomonadota</taxon>
        <taxon>Gammaproteobacteria</taxon>
        <taxon>Alteromonadales</taxon>
        <taxon>Colwelliaceae</taxon>
        <taxon>Colwellia</taxon>
    </lineage>
</organism>
<accession>Q487Q7</accession>
<dbReference type="STRING" id="167879.CPS_0959"/>
<sequence>MAVVVARLNKSSSEVLKVNSGSFLSSAAMFFSKSFILSSSNNFYRLVL</sequence>
<protein>
    <submittedName>
        <fullName evidence="1">Uncharacterized protein</fullName>
    </submittedName>
</protein>
<gene>
    <name evidence="1" type="ordered locus">CPS_0959</name>
</gene>
<name>Q487Q7_COLP3</name>
<dbReference type="KEGG" id="cps:CPS_0959"/>
<dbReference type="AlphaFoldDB" id="Q487Q7"/>
<dbReference type="Proteomes" id="UP000000547">
    <property type="component" value="Chromosome"/>
</dbReference>
<evidence type="ECO:0000313" key="1">
    <source>
        <dbReference type="EMBL" id="AAZ27081.1"/>
    </source>
</evidence>
<proteinExistence type="predicted"/>
<dbReference type="EMBL" id="CP000083">
    <property type="protein sequence ID" value="AAZ27081.1"/>
    <property type="molecule type" value="Genomic_DNA"/>
</dbReference>
<dbReference type="HOGENOM" id="CLU_3151648_0_0_6"/>
<reference evidence="1" key="1">
    <citation type="journal article" date="2005" name="Proc. Natl. Acad. Sci. U.S.A.">
        <title>The psychrophilic lifestyle as revealed by the genome sequence of Colwellia psychrerythraea 34H through genomic and proteomic analyses.</title>
        <authorList>
            <person name="Methe B.A."/>
            <person name="Nelson K.E."/>
            <person name="Deming J.W."/>
            <person name="Momen B."/>
            <person name="Melamud E."/>
            <person name="Zhang X."/>
            <person name="Moult J."/>
            <person name="Madupu R."/>
            <person name="Nelson W.C."/>
            <person name="Dodson R.J."/>
            <person name="Brinkac L.M."/>
            <person name="Daugherty S.C."/>
            <person name="Durkin A.S."/>
            <person name="DeBoy R.T."/>
            <person name="Kolonay J.F."/>
            <person name="Sullivan S.A."/>
            <person name="Zhou L."/>
            <person name="Davidsen T.M."/>
            <person name="Wu M."/>
            <person name="Huston A.L."/>
            <person name="Lewis M."/>
            <person name="Weaver B."/>
            <person name="Weidman J.F."/>
            <person name="Khouri H."/>
            <person name="Utterback T.R."/>
            <person name="Feldblyum T.V."/>
            <person name="Fraser C.M."/>
        </authorList>
    </citation>
    <scope>NUCLEOTIDE SEQUENCE [LARGE SCALE GENOMIC DNA]</scope>
    <source>
        <strain evidence="1">34H</strain>
    </source>
</reference>